<protein>
    <recommendedName>
        <fullName evidence="2">EthD domain-containing protein</fullName>
    </recommendedName>
</protein>
<feature type="domain" description="EthD" evidence="2">
    <location>
        <begin position="15"/>
        <end position="120"/>
    </location>
</feature>
<keyword evidence="4" id="KW-1185">Reference proteome</keyword>
<reference evidence="3 4" key="1">
    <citation type="submission" date="2021-11" db="EMBL/GenBank/DDBJ databases">
        <title>Black yeast isolated from Biological Soil Crust.</title>
        <authorList>
            <person name="Kurbessoian T."/>
        </authorList>
    </citation>
    <scope>NUCLEOTIDE SEQUENCE [LARGE SCALE GENOMIC DNA]</scope>
    <source>
        <strain evidence="3 4">CCFEE 5522</strain>
    </source>
</reference>
<organism evidence="3 4">
    <name type="scientific">Oleoguttula mirabilis</name>
    <dbReference type="NCBI Taxonomy" id="1507867"/>
    <lineage>
        <taxon>Eukaryota</taxon>
        <taxon>Fungi</taxon>
        <taxon>Dikarya</taxon>
        <taxon>Ascomycota</taxon>
        <taxon>Pezizomycotina</taxon>
        <taxon>Dothideomycetes</taxon>
        <taxon>Dothideomycetidae</taxon>
        <taxon>Mycosphaerellales</taxon>
        <taxon>Teratosphaeriaceae</taxon>
        <taxon>Oleoguttula</taxon>
    </lineage>
</organism>
<dbReference type="AlphaFoldDB" id="A0AAV9JRI0"/>
<evidence type="ECO:0000313" key="4">
    <source>
        <dbReference type="Proteomes" id="UP001324427"/>
    </source>
</evidence>
<dbReference type="EMBL" id="JAVFHQ010000008">
    <property type="protein sequence ID" value="KAK4548127.1"/>
    <property type="molecule type" value="Genomic_DNA"/>
</dbReference>
<proteinExistence type="inferred from homology"/>
<dbReference type="InterPro" id="IPR009799">
    <property type="entry name" value="EthD_dom"/>
</dbReference>
<evidence type="ECO:0000256" key="1">
    <source>
        <dbReference type="ARBA" id="ARBA00005986"/>
    </source>
</evidence>
<dbReference type="GO" id="GO:0016491">
    <property type="term" value="F:oxidoreductase activity"/>
    <property type="evidence" value="ECO:0007669"/>
    <property type="project" value="InterPro"/>
</dbReference>
<dbReference type="Gene3D" id="3.30.70.100">
    <property type="match status" value="1"/>
</dbReference>
<name>A0AAV9JRI0_9PEZI</name>
<evidence type="ECO:0000313" key="3">
    <source>
        <dbReference type="EMBL" id="KAK4548127.1"/>
    </source>
</evidence>
<dbReference type="Pfam" id="PF07110">
    <property type="entry name" value="EthD"/>
    <property type="match status" value="1"/>
</dbReference>
<sequence length="172" mass="19160">MAHTTPQALLKRRAGSTFEEFSKYYLDHHAKVALPWCLANGVTYYAQVRLAYPPTASALTPNLHGPLNWSSSATASKYPDINLADWDAVGVMAFPADTQFPSGPGKAYYENVIRPDERVFLFSEALLHLRMLEPGSVQGARVEEVIVGGRAVVAGWEEWRQVFDGYGKEEQR</sequence>
<comment type="caution">
    <text evidence="3">The sequence shown here is derived from an EMBL/GenBank/DDBJ whole genome shotgun (WGS) entry which is preliminary data.</text>
</comment>
<accession>A0AAV9JRI0</accession>
<comment type="similarity">
    <text evidence="1">Belongs to the tpcK family.</text>
</comment>
<evidence type="ECO:0000259" key="2">
    <source>
        <dbReference type="Pfam" id="PF07110"/>
    </source>
</evidence>
<gene>
    <name evidence="3" type="ORF">LTR36_009996</name>
</gene>
<dbReference type="Proteomes" id="UP001324427">
    <property type="component" value="Unassembled WGS sequence"/>
</dbReference>